<dbReference type="EMBL" id="CM010718">
    <property type="protein sequence ID" value="RZC57248.1"/>
    <property type="molecule type" value="Genomic_DNA"/>
</dbReference>
<accession>A0A4Y7JBS4</accession>
<proteinExistence type="predicted"/>
<gene>
    <name evidence="1" type="ORF">C5167_004553</name>
</gene>
<reference evidence="1 2" key="1">
    <citation type="journal article" date="2018" name="Science">
        <title>The opium poppy genome and morphinan production.</title>
        <authorList>
            <person name="Guo L."/>
            <person name="Winzer T."/>
            <person name="Yang X."/>
            <person name="Li Y."/>
            <person name="Ning Z."/>
            <person name="He Z."/>
            <person name="Teodor R."/>
            <person name="Lu Y."/>
            <person name="Bowser T.A."/>
            <person name="Graham I.A."/>
            <person name="Ye K."/>
        </authorList>
    </citation>
    <scope>NUCLEOTIDE SEQUENCE [LARGE SCALE GENOMIC DNA]</scope>
    <source>
        <strain evidence="2">cv. HN1</strain>
        <tissue evidence="1">Leaves</tissue>
    </source>
</reference>
<evidence type="ECO:0000313" key="1">
    <source>
        <dbReference type="EMBL" id="RZC57248.1"/>
    </source>
</evidence>
<evidence type="ECO:0000313" key="2">
    <source>
        <dbReference type="Proteomes" id="UP000316621"/>
    </source>
</evidence>
<dbReference type="Gramene" id="RZC57248">
    <property type="protein sequence ID" value="RZC57248"/>
    <property type="gene ID" value="C5167_004553"/>
</dbReference>
<dbReference type="AlphaFoldDB" id="A0A4Y7JBS4"/>
<keyword evidence="2" id="KW-1185">Reference proteome</keyword>
<sequence length="78" mass="8473">MGSTGPCGGPCTETHFDTFGNQDVASFVLLRYVTQNGAGRVLIRYISLFGLTRSLGISDAGRVCCKVLTNDTRRHHLL</sequence>
<organism evidence="1 2">
    <name type="scientific">Papaver somniferum</name>
    <name type="common">Opium poppy</name>
    <dbReference type="NCBI Taxonomy" id="3469"/>
    <lineage>
        <taxon>Eukaryota</taxon>
        <taxon>Viridiplantae</taxon>
        <taxon>Streptophyta</taxon>
        <taxon>Embryophyta</taxon>
        <taxon>Tracheophyta</taxon>
        <taxon>Spermatophyta</taxon>
        <taxon>Magnoliopsida</taxon>
        <taxon>Ranunculales</taxon>
        <taxon>Papaveraceae</taxon>
        <taxon>Papaveroideae</taxon>
        <taxon>Papaver</taxon>
    </lineage>
</organism>
<name>A0A4Y7JBS4_PAPSO</name>
<dbReference type="Proteomes" id="UP000316621">
    <property type="component" value="Chromosome 4"/>
</dbReference>
<protein>
    <submittedName>
        <fullName evidence="1">Uncharacterized protein</fullName>
    </submittedName>
</protein>